<gene>
    <name evidence="2" type="ORF">MB84_27430</name>
</gene>
<dbReference type="GO" id="GO:0006313">
    <property type="term" value="P:DNA transposition"/>
    <property type="evidence" value="ECO:0007669"/>
    <property type="project" value="InterPro"/>
</dbReference>
<reference evidence="2" key="1">
    <citation type="submission" date="2016-06" db="EMBL/GenBank/DDBJ databases">
        <title>Pandoraea oxalativorans DSM 23570 Genome Sequencing.</title>
        <authorList>
            <person name="Ee R."/>
            <person name="Lim Y.-L."/>
            <person name="Yong D."/>
            <person name="Yin W.-F."/>
            <person name="Chan K.-G."/>
        </authorList>
    </citation>
    <scope>NUCLEOTIDE SEQUENCE</scope>
    <source>
        <strain evidence="2">DSM 23570</strain>
        <plasmid evidence="2">pPO70-1</plasmid>
    </source>
</reference>
<dbReference type="GO" id="GO:0004803">
    <property type="term" value="F:transposase activity"/>
    <property type="evidence" value="ECO:0007669"/>
    <property type="project" value="InterPro"/>
</dbReference>
<evidence type="ECO:0000313" key="2">
    <source>
        <dbReference type="EMBL" id="AKK24589.1"/>
    </source>
</evidence>
<proteinExistence type="predicted"/>
<dbReference type="Pfam" id="PF01526">
    <property type="entry name" value="DDE_Tnp_Tn3"/>
    <property type="match status" value="1"/>
</dbReference>
<evidence type="ECO:0000313" key="3">
    <source>
        <dbReference type="Proteomes" id="UP000035050"/>
    </source>
</evidence>
<dbReference type="KEGG" id="pox:MB84_27430"/>
<dbReference type="EMBL" id="CP011518">
    <property type="protein sequence ID" value="AKK24589.1"/>
    <property type="molecule type" value="Genomic_DNA"/>
</dbReference>
<dbReference type="Proteomes" id="UP000035050">
    <property type="component" value="Plasmid pPO70-1"/>
</dbReference>
<dbReference type="AlphaFoldDB" id="A0A0G3IBM1"/>
<feature type="domain" description="Tn3 transposase DDE" evidence="1">
    <location>
        <begin position="2"/>
        <end position="175"/>
    </location>
</feature>
<sequence>MVVAAQNRIALARAWGRGGVASADGMRFVVPVRTIHAAPNQKYFNRGRGVTWYNLLSDPCIGLNAIAVPGTLRDSLVLLTVVHEQQTELHPTRIMTDTGAYSDVVFGLFRLLGYRFSPRLADIGGTRFWRVDPQAGYGELNALARQRVNRDRATPHWDDGLRLIGSLKRALMPAMGIM</sequence>
<dbReference type="InterPro" id="IPR002513">
    <property type="entry name" value="Tn3_Tnp_DDE_dom"/>
</dbReference>
<name>A0A0G3IBM1_9BURK</name>
<keyword evidence="3" id="KW-1185">Reference proteome</keyword>
<keyword evidence="2" id="KW-0614">Plasmid</keyword>
<protein>
    <recommendedName>
        <fullName evidence="1">Tn3 transposase DDE domain-containing protein</fullName>
    </recommendedName>
</protein>
<accession>A0A0G3IBM1</accession>
<organism evidence="2 3">
    <name type="scientific">Pandoraea oxalativorans</name>
    <dbReference type="NCBI Taxonomy" id="573737"/>
    <lineage>
        <taxon>Bacteria</taxon>
        <taxon>Pseudomonadati</taxon>
        <taxon>Pseudomonadota</taxon>
        <taxon>Betaproteobacteria</taxon>
        <taxon>Burkholderiales</taxon>
        <taxon>Burkholderiaceae</taxon>
        <taxon>Pandoraea</taxon>
    </lineage>
</organism>
<geneLocation type="plasmid" evidence="2 3">
    <name>pPO70-1</name>
</geneLocation>
<evidence type="ECO:0000259" key="1">
    <source>
        <dbReference type="Pfam" id="PF01526"/>
    </source>
</evidence>
<dbReference type="PATRIC" id="fig|573737.6.peg.5320"/>